<evidence type="ECO:0000256" key="14">
    <source>
        <dbReference type="ARBA" id="ARBA00023004"/>
    </source>
</evidence>
<evidence type="ECO:0000256" key="4">
    <source>
        <dbReference type="ARBA" id="ARBA00005163"/>
    </source>
</evidence>
<evidence type="ECO:0000256" key="13">
    <source>
        <dbReference type="ARBA" id="ARBA00022989"/>
    </source>
</evidence>
<dbReference type="InterPro" id="IPR014312">
    <property type="entry name" value="Succ_DH_anchor"/>
</dbReference>
<evidence type="ECO:0000313" key="18">
    <source>
        <dbReference type="Proteomes" id="UP000644699"/>
    </source>
</evidence>
<dbReference type="Pfam" id="PF01127">
    <property type="entry name" value="Sdh_cyt"/>
    <property type="match status" value="1"/>
</dbReference>
<comment type="subunit">
    <text evidence="5">Part of an enzyme complex containing four subunits: a flavoprotein, an iron-sulfur protein, plus two membrane-anchoring proteins, SdhC and SdhD.</text>
</comment>
<keyword evidence="14" id="KW-0408">Iron</keyword>
<evidence type="ECO:0000256" key="1">
    <source>
        <dbReference type="ARBA" id="ARBA00001971"/>
    </source>
</evidence>
<comment type="cofactor">
    <cofactor evidence="1">
        <name>heme</name>
        <dbReference type="ChEBI" id="CHEBI:30413"/>
    </cofactor>
</comment>
<evidence type="ECO:0000256" key="15">
    <source>
        <dbReference type="ARBA" id="ARBA00023136"/>
    </source>
</evidence>
<dbReference type="CDD" id="cd03495">
    <property type="entry name" value="SQR_TypeC_SdhD_like"/>
    <property type="match status" value="1"/>
</dbReference>
<evidence type="ECO:0000256" key="5">
    <source>
        <dbReference type="ARBA" id="ARBA00011558"/>
    </source>
</evidence>
<dbReference type="GO" id="GO:0020037">
    <property type="term" value="F:heme binding"/>
    <property type="evidence" value="ECO:0007669"/>
    <property type="project" value="InterPro"/>
</dbReference>
<evidence type="ECO:0000256" key="2">
    <source>
        <dbReference type="ARBA" id="ARBA00004050"/>
    </source>
</evidence>
<dbReference type="Proteomes" id="UP000644699">
    <property type="component" value="Unassembled WGS sequence"/>
</dbReference>
<evidence type="ECO:0000256" key="9">
    <source>
        <dbReference type="ARBA" id="ARBA00022617"/>
    </source>
</evidence>
<keyword evidence="18" id="KW-1185">Reference proteome</keyword>
<evidence type="ECO:0000313" key="17">
    <source>
        <dbReference type="EMBL" id="GGD97288.1"/>
    </source>
</evidence>
<dbReference type="NCBIfam" id="TIGR02968">
    <property type="entry name" value="succ_dehyd_anc"/>
    <property type="match status" value="1"/>
</dbReference>
<keyword evidence="13 16" id="KW-1133">Transmembrane helix</keyword>
<keyword evidence="8" id="KW-0816">Tricarboxylic acid cycle</keyword>
<keyword evidence="12" id="KW-0249">Electron transport</keyword>
<dbReference type="InterPro" id="IPR034804">
    <property type="entry name" value="SQR/QFR_C/D"/>
</dbReference>
<keyword evidence="7" id="KW-0813">Transport</keyword>
<evidence type="ECO:0000256" key="3">
    <source>
        <dbReference type="ARBA" id="ARBA00004141"/>
    </source>
</evidence>
<organism evidence="17 18">
    <name type="scientific">Aureimonas endophytica</name>
    <dbReference type="NCBI Taxonomy" id="2027858"/>
    <lineage>
        <taxon>Bacteria</taxon>
        <taxon>Pseudomonadati</taxon>
        <taxon>Pseudomonadota</taxon>
        <taxon>Alphaproteobacteria</taxon>
        <taxon>Hyphomicrobiales</taxon>
        <taxon>Aurantimonadaceae</taxon>
        <taxon>Aureimonas</taxon>
    </lineage>
</organism>
<comment type="function">
    <text evidence="2">Membrane-anchoring subunit of succinate dehydrogenase (SDH).</text>
</comment>
<comment type="pathway">
    <text evidence="4">Carbohydrate metabolism; tricarboxylic acid cycle.</text>
</comment>
<sequence length="123" mass="13381">MRTDLSRVRGLGAAHDGTGHFWHQRLSGISNAVLLTLFVIILVALHDGTYPDVRAALGHPFVALVMALTIVSATFHMRLGMQVIIEDYIHGHLRVPLQILNTFFAIVVAAVALMAIVKLTFGA</sequence>
<evidence type="ECO:0000256" key="8">
    <source>
        <dbReference type="ARBA" id="ARBA00022532"/>
    </source>
</evidence>
<dbReference type="InterPro" id="IPR000701">
    <property type="entry name" value="SuccDH_FuR_B_TM-su"/>
</dbReference>
<dbReference type="SUPFAM" id="SSF81343">
    <property type="entry name" value="Fumarate reductase respiratory complex transmembrane subunits"/>
    <property type="match status" value="1"/>
</dbReference>
<name>A0A916ZHY6_9HYPH</name>
<proteinExistence type="predicted"/>
<feature type="transmembrane region" description="Helical" evidence="16">
    <location>
        <begin position="99"/>
        <end position="121"/>
    </location>
</feature>
<keyword evidence="10 16" id="KW-0812">Transmembrane</keyword>
<reference evidence="17" key="2">
    <citation type="submission" date="2020-09" db="EMBL/GenBank/DDBJ databases">
        <authorList>
            <person name="Sun Q."/>
            <person name="Zhou Y."/>
        </authorList>
    </citation>
    <scope>NUCLEOTIDE SEQUENCE</scope>
    <source>
        <strain evidence="17">CGMCC 1.15367</strain>
    </source>
</reference>
<evidence type="ECO:0000256" key="6">
    <source>
        <dbReference type="ARBA" id="ARBA00019425"/>
    </source>
</evidence>
<keyword evidence="15 16" id="KW-0472">Membrane</keyword>
<evidence type="ECO:0000256" key="10">
    <source>
        <dbReference type="ARBA" id="ARBA00022692"/>
    </source>
</evidence>
<keyword evidence="11" id="KW-0479">Metal-binding</keyword>
<feature type="transmembrane region" description="Helical" evidence="16">
    <location>
        <begin position="57"/>
        <end position="79"/>
    </location>
</feature>
<reference evidence="17" key="1">
    <citation type="journal article" date="2014" name="Int. J. Syst. Evol. Microbiol.">
        <title>Complete genome sequence of Corynebacterium casei LMG S-19264T (=DSM 44701T), isolated from a smear-ripened cheese.</title>
        <authorList>
            <consortium name="US DOE Joint Genome Institute (JGI-PGF)"/>
            <person name="Walter F."/>
            <person name="Albersmeier A."/>
            <person name="Kalinowski J."/>
            <person name="Ruckert C."/>
        </authorList>
    </citation>
    <scope>NUCLEOTIDE SEQUENCE</scope>
    <source>
        <strain evidence="17">CGMCC 1.15367</strain>
    </source>
</reference>
<dbReference type="GO" id="GO:0046872">
    <property type="term" value="F:metal ion binding"/>
    <property type="evidence" value="ECO:0007669"/>
    <property type="project" value="UniProtKB-KW"/>
</dbReference>
<protein>
    <recommendedName>
        <fullName evidence="6">Succinate dehydrogenase hydrophobic membrane anchor subunit</fullName>
    </recommendedName>
</protein>
<dbReference type="EMBL" id="BMIQ01000002">
    <property type="protein sequence ID" value="GGD97288.1"/>
    <property type="molecule type" value="Genomic_DNA"/>
</dbReference>
<evidence type="ECO:0000256" key="16">
    <source>
        <dbReference type="SAM" id="Phobius"/>
    </source>
</evidence>
<dbReference type="Gene3D" id="1.20.1300.10">
    <property type="entry name" value="Fumarate reductase/succinate dehydrogenase, transmembrane subunit"/>
    <property type="match status" value="1"/>
</dbReference>
<feature type="transmembrane region" description="Helical" evidence="16">
    <location>
        <begin position="26"/>
        <end position="45"/>
    </location>
</feature>
<keyword evidence="9" id="KW-0349">Heme</keyword>
<dbReference type="AlphaFoldDB" id="A0A916ZHY6"/>
<evidence type="ECO:0000256" key="7">
    <source>
        <dbReference type="ARBA" id="ARBA00022448"/>
    </source>
</evidence>
<comment type="subcellular location">
    <subcellularLocation>
        <location evidence="3">Membrane</location>
        <topology evidence="3">Multi-pass membrane protein</topology>
    </subcellularLocation>
</comment>
<evidence type="ECO:0000256" key="12">
    <source>
        <dbReference type="ARBA" id="ARBA00022982"/>
    </source>
</evidence>
<evidence type="ECO:0000256" key="11">
    <source>
        <dbReference type="ARBA" id="ARBA00022723"/>
    </source>
</evidence>
<dbReference type="GO" id="GO:0016020">
    <property type="term" value="C:membrane"/>
    <property type="evidence" value="ECO:0007669"/>
    <property type="project" value="UniProtKB-SubCell"/>
</dbReference>
<accession>A0A916ZHY6</accession>
<comment type="caution">
    <text evidence="17">The sequence shown here is derived from an EMBL/GenBank/DDBJ whole genome shotgun (WGS) entry which is preliminary data.</text>
</comment>
<dbReference type="GO" id="GO:0006099">
    <property type="term" value="P:tricarboxylic acid cycle"/>
    <property type="evidence" value="ECO:0007669"/>
    <property type="project" value="UniProtKB-KW"/>
</dbReference>
<gene>
    <name evidence="17" type="ORF">GCM10011390_15100</name>
</gene>